<dbReference type="EMBL" id="MZGV01000035">
    <property type="protein sequence ID" value="OPJ60094.1"/>
    <property type="molecule type" value="Genomic_DNA"/>
</dbReference>
<evidence type="ECO:0000256" key="1">
    <source>
        <dbReference type="ARBA" id="ARBA00004141"/>
    </source>
</evidence>
<reference evidence="9 10" key="1">
    <citation type="submission" date="2017-03" db="EMBL/GenBank/DDBJ databases">
        <title>Genome sequence of Clostridium oryzae DSM 28571.</title>
        <authorList>
            <person name="Poehlein A."/>
            <person name="Daniel R."/>
        </authorList>
    </citation>
    <scope>NUCLEOTIDE SEQUENCE [LARGE SCALE GENOMIC DNA]</scope>
    <source>
        <strain evidence="9 10">DSM 28571</strain>
    </source>
</reference>
<evidence type="ECO:0000256" key="8">
    <source>
        <dbReference type="SAM" id="Phobius"/>
    </source>
</evidence>
<feature type="transmembrane region" description="Helical" evidence="8">
    <location>
        <begin position="138"/>
        <end position="160"/>
    </location>
</feature>
<evidence type="ECO:0000256" key="6">
    <source>
        <dbReference type="ARBA" id="ARBA00022989"/>
    </source>
</evidence>
<protein>
    <submittedName>
        <fullName evidence="9">Spore germination protein</fullName>
    </submittedName>
</protein>
<feature type="transmembrane region" description="Helical" evidence="8">
    <location>
        <begin position="180"/>
        <end position="203"/>
    </location>
</feature>
<feature type="transmembrane region" description="Helical" evidence="8">
    <location>
        <begin position="215"/>
        <end position="238"/>
    </location>
</feature>
<sequence>MQRINSKHLMFVIWGTCIVSLKTNISIPISNAGRDIWISVIIASIVILLYIVSVENIMIKSSKFNLYEIYTGALGKILGNIFLLLTALSFIVMLIECAATEASTVHTNLFIETPHWYLLILFVIPAIYSVKKGLVPTIVITIIGMILAMLAGVNLVILTSSYKNYKLLFPILAHGLNMDIIIGAIKCIGYYGGILTFFTFLDFVDSHDVHNIKRFSIIGFLMIFQMQVVSSSGTIVSFGPERAGYLVYPKLIQTQEISYFGYIENGELFVLFQTLGGWFVKYILTFFALRTILRRYSFDNIYVIVSLSLMILVVSYFASSNLLRLIKLQHYYCYFNAITMVLIPWIIFGIYSFRSKKNA</sequence>
<name>A0A1V4IJT4_9CLOT</name>
<evidence type="ECO:0000313" key="9">
    <source>
        <dbReference type="EMBL" id="OPJ60094.1"/>
    </source>
</evidence>
<dbReference type="Pfam" id="PF03845">
    <property type="entry name" value="Spore_permease"/>
    <property type="match status" value="1"/>
</dbReference>
<keyword evidence="5 8" id="KW-0812">Transmembrane</keyword>
<proteinExistence type="inferred from homology"/>
<evidence type="ECO:0000256" key="7">
    <source>
        <dbReference type="ARBA" id="ARBA00023136"/>
    </source>
</evidence>
<feature type="transmembrane region" description="Helical" evidence="8">
    <location>
        <begin position="331"/>
        <end position="353"/>
    </location>
</feature>
<evidence type="ECO:0000313" key="10">
    <source>
        <dbReference type="Proteomes" id="UP000190080"/>
    </source>
</evidence>
<keyword evidence="6 8" id="KW-1133">Transmembrane helix</keyword>
<keyword evidence="3" id="KW-0813">Transport</keyword>
<feature type="transmembrane region" description="Helical" evidence="8">
    <location>
        <begin position="36"/>
        <end position="57"/>
    </location>
</feature>
<feature type="transmembrane region" description="Helical" evidence="8">
    <location>
        <begin position="77"/>
        <end position="95"/>
    </location>
</feature>
<dbReference type="PANTHER" id="PTHR34975:SF2">
    <property type="entry name" value="SPORE GERMINATION PROTEIN A2"/>
    <property type="match status" value="1"/>
</dbReference>
<keyword evidence="7 8" id="KW-0472">Membrane</keyword>
<evidence type="ECO:0000256" key="4">
    <source>
        <dbReference type="ARBA" id="ARBA00022544"/>
    </source>
</evidence>
<dbReference type="NCBIfam" id="TIGR00912">
    <property type="entry name" value="2A0309"/>
    <property type="match status" value="1"/>
</dbReference>
<dbReference type="InterPro" id="IPR004761">
    <property type="entry name" value="Spore_GerAB"/>
</dbReference>
<keyword evidence="10" id="KW-1185">Reference proteome</keyword>
<dbReference type="GO" id="GO:0016020">
    <property type="term" value="C:membrane"/>
    <property type="evidence" value="ECO:0007669"/>
    <property type="project" value="UniProtKB-SubCell"/>
</dbReference>
<feature type="transmembrane region" description="Helical" evidence="8">
    <location>
        <begin position="268"/>
        <end position="289"/>
    </location>
</feature>
<organism evidence="9 10">
    <name type="scientific">Clostridium oryzae</name>
    <dbReference type="NCBI Taxonomy" id="1450648"/>
    <lineage>
        <taxon>Bacteria</taxon>
        <taxon>Bacillati</taxon>
        <taxon>Bacillota</taxon>
        <taxon>Clostridia</taxon>
        <taxon>Eubacteriales</taxon>
        <taxon>Clostridiaceae</taxon>
        <taxon>Clostridium</taxon>
    </lineage>
</organism>
<comment type="similarity">
    <text evidence="2">Belongs to the amino acid-polyamine-organocation (APC) superfamily. Spore germination protein (SGP) (TC 2.A.3.9) family.</text>
</comment>
<keyword evidence="4" id="KW-0309">Germination</keyword>
<feature type="transmembrane region" description="Helical" evidence="8">
    <location>
        <begin position="301"/>
        <end position="319"/>
    </location>
</feature>
<evidence type="ECO:0000256" key="3">
    <source>
        <dbReference type="ARBA" id="ARBA00022448"/>
    </source>
</evidence>
<evidence type="ECO:0000256" key="5">
    <source>
        <dbReference type="ARBA" id="ARBA00022692"/>
    </source>
</evidence>
<feature type="transmembrane region" description="Helical" evidence="8">
    <location>
        <begin position="115"/>
        <end position="131"/>
    </location>
</feature>
<dbReference type="AlphaFoldDB" id="A0A1V4IJT4"/>
<comment type="caution">
    <text evidence="9">The sequence shown here is derived from an EMBL/GenBank/DDBJ whole genome shotgun (WGS) entry which is preliminary data.</text>
</comment>
<dbReference type="PANTHER" id="PTHR34975">
    <property type="entry name" value="SPORE GERMINATION PROTEIN A2"/>
    <property type="match status" value="1"/>
</dbReference>
<accession>A0A1V4IJT4</accession>
<feature type="transmembrane region" description="Helical" evidence="8">
    <location>
        <begin position="9"/>
        <end position="30"/>
    </location>
</feature>
<dbReference type="OrthoDB" id="2381188at2"/>
<dbReference type="RefSeq" id="WP_079425796.1">
    <property type="nucleotide sequence ID" value="NZ_MZGV01000035.1"/>
</dbReference>
<evidence type="ECO:0000256" key="2">
    <source>
        <dbReference type="ARBA" id="ARBA00007998"/>
    </source>
</evidence>
<dbReference type="Proteomes" id="UP000190080">
    <property type="component" value="Unassembled WGS sequence"/>
</dbReference>
<comment type="subcellular location">
    <subcellularLocation>
        <location evidence="1">Membrane</location>
        <topology evidence="1">Multi-pass membrane protein</topology>
    </subcellularLocation>
</comment>
<dbReference type="STRING" id="1450648.CLORY_29550"/>
<gene>
    <name evidence="9" type="ORF">CLORY_29550</name>
</gene>
<dbReference type="GO" id="GO:0009847">
    <property type="term" value="P:spore germination"/>
    <property type="evidence" value="ECO:0007669"/>
    <property type="project" value="InterPro"/>
</dbReference>